<dbReference type="AlphaFoldDB" id="A0AAW2GZE8"/>
<keyword evidence="1" id="KW-0175">Coiled coil</keyword>
<feature type="coiled-coil region" evidence="1">
    <location>
        <begin position="514"/>
        <end position="583"/>
    </location>
</feature>
<proteinExistence type="predicted"/>
<name>A0AAW2GZE8_9HYME</name>
<dbReference type="Proteomes" id="UP001430953">
    <property type="component" value="Unassembled WGS sequence"/>
</dbReference>
<feature type="coiled-coil region" evidence="1">
    <location>
        <begin position="453"/>
        <end position="487"/>
    </location>
</feature>
<dbReference type="InterPro" id="IPR037386">
    <property type="entry name" value="CCDC40"/>
</dbReference>
<sequence>MDTLTTSDPSFLNNVEIPGTKVTKRLWVDKKFSSVPNVLDPDDSLMKRFQNALREHLIRVDNKLNSEILELEGDIKTIEKEREEKGLQMYYAQQEIAQQQVTIEKYQSMIANVISLREEKDTRVKKAKDVHKATQAKLFDEKKKEESLMHELEQLTALQTQFSKWQAELENSLIISKQVSKKDKAIQRDLIAQKQQKDCIIYKLMEEVWRIKTEIANLDMQLQLKNKEKIEINQMIADVNADLEALHKQHKNLCNAWNSVILNITKRNKVYEQLNSEREKICESFNTIHTEIEKIKKETNKETEKNENLTSLHIRIEENIQINTKLMEVGNDKLNNLESELVKTAKFSEQQQHEFDLAQNNWQYLLHEEEEIDKEFTKFLNKQNELENTIYNKLEEKVAHNKAARYLNKLLLDSKEIIQEQELSLVETENLHGKKLLELEQLNSYIYHDKVELEELLQGNNKKEKEIAEIQKEIKKHDTAIERKQLKIISLNKTIEEILSHRENGEINPLDIKIKTLEKNIEEIHQSNQKSQQLWIRQEGYMITLSQQRDLQLQELNLLNKEIMIMEQKNLKLERALDVFNKEESNMKRILNLLQQRMVQMNTQLVIQKGLKEKLEDKNSITKTEGMQSLEDAELNLIKLQNDLKQLYEEKALLRENLDAVQQESLSWKKKVQLMQETIKKLRDERSSGGDITAMKSEIHKMEMRLSHLRRAQEKLIHDMEFCVARRDIILDKVMGKFKKDPKGQHNQKVIFRKRLADKKLKIKQVVKDTKKIENRMVELENQIKDAVDKCKELQTSLKTVVDDIPNVDQGIIQTEAIKYHNLQALVFKQRKAKMLQDIKSGRYKMLFKNEAVLNEEFQNEQILRDYLKHVMERTSQDFPLLKNDIQKILLTLEIL</sequence>
<protein>
    <recommendedName>
        <fullName evidence="4">Coiled-coil domain-containing protein 40</fullName>
    </recommendedName>
</protein>
<evidence type="ECO:0000313" key="2">
    <source>
        <dbReference type="EMBL" id="KAL0132686.1"/>
    </source>
</evidence>
<gene>
    <name evidence="2" type="ORF">PUN28_000435</name>
</gene>
<evidence type="ECO:0000313" key="3">
    <source>
        <dbReference type="Proteomes" id="UP001430953"/>
    </source>
</evidence>
<organism evidence="2 3">
    <name type="scientific">Cardiocondyla obscurior</name>
    <dbReference type="NCBI Taxonomy" id="286306"/>
    <lineage>
        <taxon>Eukaryota</taxon>
        <taxon>Metazoa</taxon>
        <taxon>Ecdysozoa</taxon>
        <taxon>Arthropoda</taxon>
        <taxon>Hexapoda</taxon>
        <taxon>Insecta</taxon>
        <taxon>Pterygota</taxon>
        <taxon>Neoptera</taxon>
        <taxon>Endopterygota</taxon>
        <taxon>Hymenoptera</taxon>
        <taxon>Apocrita</taxon>
        <taxon>Aculeata</taxon>
        <taxon>Formicoidea</taxon>
        <taxon>Formicidae</taxon>
        <taxon>Myrmicinae</taxon>
        <taxon>Cardiocondyla</taxon>
    </lineage>
</organism>
<keyword evidence="3" id="KW-1185">Reference proteome</keyword>
<accession>A0AAW2GZE8</accession>
<dbReference type="PANTHER" id="PTHR16275">
    <property type="entry name" value="COILED-COIL DOMAIN-CONTAINING PROTEIN 40"/>
    <property type="match status" value="1"/>
</dbReference>
<dbReference type="GO" id="GO:0005737">
    <property type="term" value="C:cytoplasm"/>
    <property type="evidence" value="ECO:0007669"/>
    <property type="project" value="TreeGrafter"/>
</dbReference>
<feature type="coiled-coil region" evidence="1">
    <location>
        <begin position="630"/>
        <end position="664"/>
    </location>
</feature>
<evidence type="ECO:0000256" key="1">
    <source>
        <dbReference type="SAM" id="Coils"/>
    </source>
</evidence>
<dbReference type="EMBL" id="JADYXP020000001">
    <property type="protein sequence ID" value="KAL0132686.1"/>
    <property type="molecule type" value="Genomic_DNA"/>
</dbReference>
<reference evidence="2 3" key="1">
    <citation type="submission" date="2023-03" db="EMBL/GenBank/DDBJ databases">
        <title>High recombination rates correlate with genetic variation in Cardiocondyla obscurior ants.</title>
        <authorList>
            <person name="Errbii M."/>
        </authorList>
    </citation>
    <scope>NUCLEOTIDE SEQUENCE [LARGE SCALE GENOMIC DNA]</scope>
    <source>
        <strain evidence="2">Alpha-2009</strain>
        <tissue evidence="2">Whole body</tissue>
    </source>
</reference>
<dbReference type="GO" id="GO:0035082">
    <property type="term" value="P:axoneme assembly"/>
    <property type="evidence" value="ECO:0007669"/>
    <property type="project" value="InterPro"/>
</dbReference>
<dbReference type="PANTHER" id="PTHR16275:SF8">
    <property type="entry name" value="COILED-COIL DOMAIN-CONTAINING PROTEIN 40"/>
    <property type="match status" value="1"/>
</dbReference>
<evidence type="ECO:0008006" key="4">
    <source>
        <dbReference type="Google" id="ProtNLM"/>
    </source>
</evidence>
<feature type="coiled-coil region" evidence="1">
    <location>
        <begin position="763"/>
        <end position="797"/>
    </location>
</feature>
<comment type="caution">
    <text evidence="2">The sequence shown here is derived from an EMBL/GenBank/DDBJ whole genome shotgun (WGS) entry which is preliminary data.</text>
</comment>